<gene>
    <name evidence="1" type="ORF">US68_C0017G0009</name>
</gene>
<dbReference type="EMBL" id="LBTX01000017">
    <property type="protein sequence ID" value="KKQ49228.1"/>
    <property type="molecule type" value="Genomic_DNA"/>
</dbReference>
<dbReference type="AlphaFoldDB" id="A0A0G0I1P2"/>
<dbReference type="Proteomes" id="UP000034231">
    <property type="component" value="Unassembled WGS sequence"/>
</dbReference>
<proteinExistence type="predicted"/>
<evidence type="ECO:0000313" key="2">
    <source>
        <dbReference type="Proteomes" id="UP000034231"/>
    </source>
</evidence>
<accession>A0A0G0I1P2</accession>
<reference evidence="1 2" key="1">
    <citation type="journal article" date="2015" name="Nature">
        <title>rRNA introns, odd ribosomes, and small enigmatic genomes across a large radiation of phyla.</title>
        <authorList>
            <person name="Brown C.T."/>
            <person name="Hug L.A."/>
            <person name="Thomas B.C."/>
            <person name="Sharon I."/>
            <person name="Castelle C.J."/>
            <person name="Singh A."/>
            <person name="Wilkins M.J."/>
            <person name="Williams K.H."/>
            <person name="Banfield J.F."/>
        </authorList>
    </citation>
    <scope>NUCLEOTIDE SEQUENCE [LARGE SCALE GENOMIC DNA]</scope>
</reference>
<name>A0A0G0I1P2_9BACT</name>
<comment type="caution">
    <text evidence="1">The sequence shown here is derived from an EMBL/GenBank/DDBJ whole genome shotgun (WGS) entry which is preliminary data.</text>
</comment>
<sequence length="74" mass="8362">MSDETIGYKPPEIAKPVGSVKAEMPQIRERKEKITLSRLNGFDQRFAHMPDELVNSIAEKMATRNQDALFGTNL</sequence>
<evidence type="ECO:0000313" key="1">
    <source>
        <dbReference type="EMBL" id="KKQ49228.1"/>
    </source>
</evidence>
<protein>
    <submittedName>
        <fullName evidence="1">Uncharacterized protein</fullName>
    </submittedName>
</protein>
<organism evidence="1 2">
    <name type="scientific">Candidatus Shapirobacteria bacterium GW2011_GWE1_38_10</name>
    <dbReference type="NCBI Taxonomy" id="1618488"/>
    <lineage>
        <taxon>Bacteria</taxon>
        <taxon>Candidatus Shapironibacteriota</taxon>
    </lineage>
</organism>